<accession>A0A0C3M1E5</accession>
<reference evidence="2 3" key="1">
    <citation type="submission" date="2014-04" db="EMBL/GenBank/DDBJ databases">
        <authorList>
            <consortium name="DOE Joint Genome Institute"/>
            <person name="Kuo A."/>
            <person name="Girlanda M."/>
            <person name="Perotto S."/>
            <person name="Kohler A."/>
            <person name="Nagy L.G."/>
            <person name="Floudas D."/>
            <person name="Copeland A."/>
            <person name="Barry K.W."/>
            <person name="Cichocki N."/>
            <person name="Veneault-Fourrey C."/>
            <person name="LaButti K."/>
            <person name="Lindquist E.A."/>
            <person name="Lipzen A."/>
            <person name="Lundell T."/>
            <person name="Morin E."/>
            <person name="Murat C."/>
            <person name="Sun H."/>
            <person name="Tunlid A."/>
            <person name="Henrissat B."/>
            <person name="Grigoriev I.V."/>
            <person name="Hibbett D.S."/>
            <person name="Martin F."/>
            <person name="Nordberg H.P."/>
            <person name="Cantor M.N."/>
            <person name="Hua S.X."/>
        </authorList>
    </citation>
    <scope>NUCLEOTIDE SEQUENCE [LARGE SCALE GENOMIC DNA]</scope>
    <source>
        <strain evidence="2 3">MUT 4182</strain>
    </source>
</reference>
<name>A0A0C3M1E5_9AGAM</name>
<dbReference type="SUPFAM" id="SSF52047">
    <property type="entry name" value="RNI-like"/>
    <property type="match status" value="1"/>
</dbReference>
<reference evidence="3" key="2">
    <citation type="submission" date="2015-01" db="EMBL/GenBank/DDBJ databases">
        <title>Evolutionary Origins and Diversification of the Mycorrhizal Mutualists.</title>
        <authorList>
            <consortium name="DOE Joint Genome Institute"/>
            <consortium name="Mycorrhizal Genomics Consortium"/>
            <person name="Kohler A."/>
            <person name="Kuo A."/>
            <person name="Nagy L.G."/>
            <person name="Floudas D."/>
            <person name="Copeland A."/>
            <person name="Barry K.W."/>
            <person name="Cichocki N."/>
            <person name="Veneault-Fourrey C."/>
            <person name="LaButti K."/>
            <person name="Lindquist E.A."/>
            <person name="Lipzen A."/>
            <person name="Lundell T."/>
            <person name="Morin E."/>
            <person name="Murat C."/>
            <person name="Riley R."/>
            <person name="Ohm R."/>
            <person name="Sun H."/>
            <person name="Tunlid A."/>
            <person name="Henrissat B."/>
            <person name="Grigoriev I.V."/>
            <person name="Hibbett D.S."/>
            <person name="Martin F."/>
        </authorList>
    </citation>
    <scope>NUCLEOTIDE SEQUENCE [LARGE SCALE GENOMIC DNA]</scope>
    <source>
        <strain evidence="3">MUT 4182</strain>
    </source>
</reference>
<evidence type="ECO:0000313" key="3">
    <source>
        <dbReference type="Proteomes" id="UP000054248"/>
    </source>
</evidence>
<dbReference type="EMBL" id="KN823007">
    <property type="protein sequence ID" value="KIO27527.1"/>
    <property type="molecule type" value="Genomic_DNA"/>
</dbReference>
<evidence type="ECO:0000313" key="2">
    <source>
        <dbReference type="EMBL" id="KIO27527.1"/>
    </source>
</evidence>
<dbReference type="AlphaFoldDB" id="A0A0C3M1E5"/>
<gene>
    <name evidence="2" type="ORF">M407DRAFT_23216</name>
</gene>
<dbReference type="OrthoDB" id="3226476at2759"/>
<keyword evidence="3" id="KW-1185">Reference proteome</keyword>
<dbReference type="Proteomes" id="UP000054248">
    <property type="component" value="Unassembled WGS sequence"/>
</dbReference>
<dbReference type="HOGENOM" id="CLU_026943_1_0_1"/>
<evidence type="ECO:0008006" key="4">
    <source>
        <dbReference type="Google" id="ProtNLM"/>
    </source>
</evidence>
<sequence length="364" mass="40953">MLSPRYNGPTYNFVLDYFKKGEQRRIRRFMCAALPHRRRILSLRLRCDDLKFDVLGEEGPISAYEFLWGGSMVKLESLDVELGRWTWEGMKAVRSNNCTKELHLRGPWTRSCMPLFSTNLKLLVITNYRARFSRIVDALQATPSLISLTLSDVNAAEAFFSCTNSVSITLHLVNNLHIVHGSTGTKHPQLLSVPQPSVQRLDLTAFETEPLVLHSVFRTFPSITHLRIALSNLSERHLFPLLIRRSNLGESGTIEAACLSLKHLTIESEFNEITAIIRTIALLRRDAGILLESVALRGIPVNDDVRGDILELGEVIPQLDIRVFARRLEGYGDPADSGNETSSGGDWASGDEEVARARRKAKKY</sequence>
<dbReference type="Gene3D" id="3.80.10.10">
    <property type="entry name" value="Ribonuclease Inhibitor"/>
    <property type="match status" value="1"/>
</dbReference>
<dbReference type="InterPro" id="IPR032675">
    <property type="entry name" value="LRR_dom_sf"/>
</dbReference>
<evidence type="ECO:0000256" key="1">
    <source>
        <dbReference type="SAM" id="MobiDB-lite"/>
    </source>
</evidence>
<protein>
    <recommendedName>
        <fullName evidence="4">F-box domain-containing protein</fullName>
    </recommendedName>
</protein>
<feature type="region of interest" description="Disordered" evidence="1">
    <location>
        <begin position="332"/>
        <end position="364"/>
    </location>
</feature>
<organism evidence="2 3">
    <name type="scientific">Tulasnella calospora MUT 4182</name>
    <dbReference type="NCBI Taxonomy" id="1051891"/>
    <lineage>
        <taxon>Eukaryota</taxon>
        <taxon>Fungi</taxon>
        <taxon>Dikarya</taxon>
        <taxon>Basidiomycota</taxon>
        <taxon>Agaricomycotina</taxon>
        <taxon>Agaricomycetes</taxon>
        <taxon>Cantharellales</taxon>
        <taxon>Tulasnellaceae</taxon>
        <taxon>Tulasnella</taxon>
    </lineage>
</organism>
<proteinExistence type="predicted"/>